<dbReference type="SUPFAM" id="SSF52402">
    <property type="entry name" value="Adenine nucleotide alpha hydrolases-like"/>
    <property type="match status" value="1"/>
</dbReference>
<dbReference type="PANTHER" id="PTHR21294">
    <property type="entry name" value="ELECTRON TRANSFER FLAVOPROTEIN BETA-SUBUNIT"/>
    <property type="match status" value="1"/>
</dbReference>
<feature type="domain" description="Electron transfer flavoprotein alpha/beta-subunit N-terminal" evidence="2">
    <location>
        <begin position="22"/>
        <end position="212"/>
    </location>
</feature>
<dbReference type="Proteomes" id="UP000013085">
    <property type="component" value="Unassembled WGS sequence"/>
</dbReference>
<dbReference type="CDD" id="cd01714">
    <property type="entry name" value="ETF_beta"/>
    <property type="match status" value="1"/>
</dbReference>
<dbReference type="GeneID" id="57964184"/>
<dbReference type="InterPro" id="IPR033948">
    <property type="entry name" value="ETF_beta_N"/>
</dbReference>
<evidence type="ECO:0000256" key="1">
    <source>
        <dbReference type="ARBA" id="ARBA00042002"/>
    </source>
</evidence>
<reference evidence="3 4" key="1">
    <citation type="submission" date="2013-01" db="EMBL/GenBank/DDBJ databases">
        <title>The Genome Sequence of Clostridium clostridioforme 90A8.</title>
        <authorList>
            <consortium name="The Broad Institute Genome Sequencing Platform"/>
            <person name="Earl A."/>
            <person name="Ward D."/>
            <person name="Feldgarden M."/>
            <person name="Gevers D."/>
            <person name="Courvalin P."/>
            <person name="Lambert T."/>
            <person name="Walker B."/>
            <person name="Young S.K."/>
            <person name="Zeng Q."/>
            <person name="Gargeya S."/>
            <person name="Fitzgerald M."/>
            <person name="Haas B."/>
            <person name="Abouelleil A."/>
            <person name="Alvarado L."/>
            <person name="Arachchi H.M."/>
            <person name="Berlin A.M."/>
            <person name="Chapman S.B."/>
            <person name="Dewar J."/>
            <person name="Goldberg J."/>
            <person name="Griggs A."/>
            <person name="Gujja S."/>
            <person name="Hansen M."/>
            <person name="Howarth C."/>
            <person name="Imamovic A."/>
            <person name="Larimer J."/>
            <person name="McCowan C."/>
            <person name="Murphy C."/>
            <person name="Neiman D."/>
            <person name="Pearson M."/>
            <person name="Priest M."/>
            <person name="Roberts A."/>
            <person name="Saif S."/>
            <person name="Shea T."/>
            <person name="Sisk P."/>
            <person name="Sykes S."/>
            <person name="Wortman J."/>
            <person name="Nusbaum C."/>
            <person name="Birren B."/>
        </authorList>
    </citation>
    <scope>NUCLEOTIDE SEQUENCE [LARGE SCALE GENOMIC DNA]</scope>
    <source>
        <strain evidence="3 4">90A8</strain>
    </source>
</reference>
<dbReference type="AlphaFoldDB" id="A0A0E2H5T5"/>
<dbReference type="Gene3D" id="3.40.50.620">
    <property type="entry name" value="HUPs"/>
    <property type="match status" value="1"/>
</dbReference>
<accession>A0A0E2H5T5</accession>
<dbReference type="GO" id="GO:0009055">
    <property type="term" value="F:electron transfer activity"/>
    <property type="evidence" value="ECO:0007669"/>
    <property type="project" value="InterPro"/>
</dbReference>
<dbReference type="HOGENOM" id="CLU_060196_2_1_9"/>
<sequence length="262" mass="27863">MNIVVCIKQVPDTTEIKIDPVKNTLIRTGVPSIMNPFDKNALETGLQLKDRYGGKVTVISMGPPQAKAVLREALAMGADEAYLVTDRAFGGSDTYATSYILSQAIKKLGGFDVILGGKQAIDGDTGQTAPSIAEHLGAVRLTYILNMEIEGGKVVARRQVEEGVEVIEASLPVLCTATKESNKPRYATIKGVLNSLKAEIGEITLASLPDSDTTKMGLKGSPTKVKATFTPKRNANCMNIEGNSPAETAGTLIDRLTEAKVL</sequence>
<dbReference type="InterPro" id="IPR014729">
    <property type="entry name" value="Rossmann-like_a/b/a_fold"/>
</dbReference>
<proteinExistence type="predicted"/>
<dbReference type="PIRSF" id="PIRSF000090">
    <property type="entry name" value="Beta-ETF"/>
    <property type="match status" value="1"/>
</dbReference>
<dbReference type="PATRIC" id="fig|999408.3.peg.4572"/>
<evidence type="ECO:0000313" key="3">
    <source>
        <dbReference type="EMBL" id="ENZ10275.1"/>
    </source>
</evidence>
<dbReference type="EMBL" id="AGYR01000047">
    <property type="protein sequence ID" value="ENZ10275.1"/>
    <property type="molecule type" value="Genomic_DNA"/>
</dbReference>
<organism evidence="3 4">
    <name type="scientific">[Clostridium] clostridioforme 90A8</name>
    <dbReference type="NCBI Taxonomy" id="999408"/>
    <lineage>
        <taxon>Bacteria</taxon>
        <taxon>Bacillati</taxon>
        <taxon>Bacillota</taxon>
        <taxon>Clostridia</taxon>
        <taxon>Lachnospirales</taxon>
        <taxon>Lachnospiraceae</taxon>
        <taxon>Enterocloster</taxon>
    </lineage>
</organism>
<dbReference type="InterPro" id="IPR012255">
    <property type="entry name" value="ETF_b"/>
</dbReference>
<dbReference type="Pfam" id="PF01012">
    <property type="entry name" value="ETF"/>
    <property type="match status" value="1"/>
</dbReference>
<dbReference type="SMART" id="SM00893">
    <property type="entry name" value="ETF"/>
    <property type="match status" value="1"/>
</dbReference>
<dbReference type="PANTHER" id="PTHR21294:SF17">
    <property type="entry name" value="PROTEIN FIXA"/>
    <property type="match status" value="1"/>
</dbReference>
<protein>
    <recommendedName>
        <fullName evidence="1">Electron transfer flavoprotein small subunit</fullName>
    </recommendedName>
</protein>
<gene>
    <name evidence="3" type="ORF">HMPREF1090_04256</name>
</gene>
<name>A0A0E2H5T5_9FIRM</name>
<dbReference type="RefSeq" id="WP_002584682.1">
    <property type="nucleotide sequence ID" value="NZ_KB850983.1"/>
</dbReference>
<comment type="caution">
    <text evidence="3">The sequence shown here is derived from an EMBL/GenBank/DDBJ whole genome shotgun (WGS) entry which is preliminary data.</text>
</comment>
<evidence type="ECO:0000259" key="2">
    <source>
        <dbReference type="SMART" id="SM00893"/>
    </source>
</evidence>
<evidence type="ECO:0000313" key="4">
    <source>
        <dbReference type="Proteomes" id="UP000013085"/>
    </source>
</evidence>
<dbReference type="InterPro" id="IPR014730">
    <property type="entry name" value="ETF_a/b_N"/>
</dbReference>